<name>A0A6C0IFY0_9ZZZZ</name>
<proteinExistence type="predicted"/>
<dbReference type="AlphaFoldDB" id="A0A6C0IFY0"/>
<organism evidence="1">
    <name type="scientific">viral metagenome</name>
    <dbReference type="NCBI Taxonomy" id="1070528"/>
    <lineage>
        <taxon>unclassified sequences</taxon>
        <taxon>metagenomes</taxon>
        <taxon>organismal metagenomes</taxon>
    </lineage>
</organism>
<protein>
    <submittedName>
        <fullName evidence="1">Uncharacterized protein</fullName>
    </submittedName>
</protein>
<accession>A0A6C0IFY0</accession>
<evidence type="ECO:0000313" key="1">
    <source>
        <dbReference type="EMBL" id="QHT91570.1"/>
    </source>
</evidence>
<sequence length="363" mass="41795">MSINDDDIKNLRTRSGYLPSESILAFEKNLHESGPVSLGKCLHFGIDLICSGGIHTFYKMLWDYALNNVGIASIRIFMYLRQRIRELNDLINKYPDETLYSNSEFQNKVCEIILVIHDAPKSHKIIWPKVGSETHDTMWLKSVASAPSSDIVSKVWRGEGDLRVLYILGNEIVKSASEYSLERVLFWIKWGFEEEVRLRKDNNNASLTTVDRSVTGKGKGEVSYYFLAIMAEIYKELARKQMIRMNEEFQSLIDLFRSTDTQFTASFKKNLLSLIAQVICEVPRWKIPAANPLIKDPIVLGRMLPQCPKFFTEVLLNPSVTSVNLQKLLKNKGKVEKKQDKKKVSMEEQFQAFDKAMEDYMKK</sequence>
<dbReference type="EMBL" id="MN740166">
    <property type="protein sequence ID" value="QHT91570.1"/>
    <property type="molecule type" value="Genomic_DNA"/>
</dbReference>
<reference evidence="1" key="1">
    <citation type="journal article" date="2020" name="Nature">
        <title>Giant virus diversity and host interactions through global metagenomics.</title>
        <authorList>
            <person name="Schulz F."/>
            <person name="Roux S."/>
            <person name="Paez-Espino D."/>
            <person name="Jungbluth S."/>
            <person name="Walsh D.A."/>
            <person name="Denef V.J."/>
            <person name="McMahon K.D."/>
            <person name="Konstantinidis K.T."/>
            <person name="Eloe-Fadrosh E.A."/>
            <person name="Kyrpides N.C."/>
            <person name="Woyke T."/>
        </authorList>
    </citation>
    <scope>NUCLEOTIDE SEQUENCE</scope>
    <source>
        <strain evidence="1">GVMAG-M-3300023184-77</strain>
    </source>
</reference>